<dbReference type="InterPro" id="IPR055206">
    <property type="entry name" value="DEXQc_SUV3"/>
</dbReference>
<dbReference type="InterPro" id="IPR001650">
    <property type="entry name" value="Helicase_C-like"/>
</dbReference>
<dbReference type="Proteomes" id="UP000002173">
    <property type="component" value="Unassembled WGS sequence"/>
</dbReference>
<evidence type="ECO:0000256" key="5">
    <source>
        <dbReference type="ARBA" id="ARBA00022806"/>
    </source>
</evidence>
<name>A7ASH4_BABBO</name>
<dbReference type="GO" id="GO:0045025">
    <property type="term" value="C:mitochondrial degradosome"/>
    <property type="evidence" value="ECO:0007669"/>
    <property type="project" value="TreeGrafter"/>
</dbReference>
<dbReference type="PANTHER" id="PTHR12131:SF1">
    <property type="entry name" value="ATP-DEPENDENT RNA HELICASE SUPV3L1, MITOCHONDRIAL-RELATED"/>
    <property type="match status" value="1"/>
</dbReference>
<dbReference type="VEuPathDB" id="PiroplasmaDB:BBOV_IV011410"/>
<dbReference type="InterPro" id="IPR027417">
    <property type="entry name" value="P-loop_NTPase"/>
</dbReference>
<dbReference type="Pfam" id="PF22527">
    <property type="entry name" value="DEXQc_Suv3"/>
    <property type="match status" value="1"/>
</dbReference>
<dbReference type="InParanoid" id="A7ASH4"/>
<dbReference type="Pfam" id="PF00271">
    <property type="entry name" value="Helicase_C"/>
    <property type="match status" value="1"/>
</dbReference>
<dbReference type="Gene3D" id="1.20.272.40">
    <property type="match status" value="1"/>
</dbReference>
<dbReference type="GO" id="GO:0016787">
    <property type="term" value="F:hydrolase activity"/>
    <property type="evidence" value="ECO:0007669"/>
    <property type="project" value="UniProtKB-KW"/>
</dbReference>
<reference evidence="12" key="3">
    <citation type="journal article" date="2021" name="Int. J. Parasitol.">
        <title>Comparative analysis of gene expression between Babesia bovis blood stages and kinetes allowed by improved genome annotation.</title>
        <authorList>
            <person name="Ueti M.W."/>
            <person name="Johnson W.C."/>
            <person name="Kappmeyer L.S."/>
            <person name="Herndon D.R."/>
            <person name="Mousel M.R."/>
            <person name="Reif K.E."/>
            <person name="Taus N.S."/>
            <person name="Ifeonu O.O."/>
            <person name="Silva J.C."/>
            <person name="Suarez C.E."/>
            <person name="Brayton K.A."/>
        </authorList>
    </citation>
    <scope>NUCLEOTIDE SEQUENCE [LARGE SCALE GENOMIC DNA]</scope>
</reference>
<dbReference type="CDD" id="cd17913">
    <property type="entry name" value="DEXQc_Suv3"/>
    <property type="match status" value="1"/>
</dbReference>
<evidence type="ECO:0000256" key="1">
    <source>
        <dbReference type="ARBA" id="ARBA00004173"/>
    </source>
</evidence>
<dbReference type="GeneID" id="5479295"/>
<accession>A7ASH4</accession>
<dbReference type="PANTHER" id="PTHR12131">
    <property type="entry name" value="ATP-DEPENDENT RNA AND DNA HELICASE"/>
    <property type="match status" value="1"/>
</dbReference>
<dbReference type="EMBL" id="AAXT01000002">
    <property type="protein sequence ID" value="EDO07493.1"/>
    <property type="molecule type" value="Genomic_DNA"/>
</dbReference>
<keyword evidence="7" id="KW-0809">Transit peptide</keyword>
<comment type="catalytic activity">
    <reaction evidence="9">
        <text>ATP + H2O = ADP + phosphate + H(+)</text>
        <dbReference type="Rhea" id="RHEA:13065"/>
        <dbReference type="ChEBI" id="CHEBI:15377"/>
        <dbReference type="ChEBI" id="CHEBI:15378"/>
        <dbReference type="ChEBI" id="CHEBI:30616"/>
        <dbReference type="ChEBI" id="CHEBI:43474"/>
        <dbReference type="ChEBI" id="CHEBI:456216"/>
        <dbReference type="EC" id="3.6.4.13"/>
    </reaction>
</comment>
<dbReference type="OMA" id="QPANWYT"/>
<dbReference type="PROSITE" id="PS51194">
    <property type="entry name" value="HELICASE_CTER"/>
    <property type="match status" value="1"/>
</dbReference>
<evidence type="ECO:0000256" key="4">
    <source>
        <dbReference type="ARBA" id="ARBA00022801"/>
    </source>
</evidence>
<dbReference type="GO" id="GO:0003724">
    <property type="term" value="F:RNA helicase activity"/>
    <property type="evidence" value="ECO:0007669"/>
    <property type="project" value="UniProtKB-EC"/>
</dbReference>
<dbReference type="eggNOG" id="KOG0953">
    <property type="taxonomic scope" value="Eukaryota"/>
</dbReference>
<dbReference type="InterPro" id="IPR050699">
    <property type="entry name" value="RNA-DNA_Helicase"/>
</dbReference>
<evidence type="ECO:0000256" key="9">
    <source>
        <dbReference type="ARBA" id="ARBA00047984"/>
    </source>
</evidence>
<dbReference type="Gene3D" id="1.20.58.1080">
    <property type="match status" value="1"/>
</dbReference>
<dbReference type="KEGG" id="bbo:BBOV_IV011410"/>
<proteinExistence type="predicted"/>
<dbReference type="RefSeq" id="XP_001611061.1">
    <property type="nucleotide sequence ID" value="XM_001611011.1"/>
</dbReference>
<evidence type="ECO:0000313" key="11">
    <source>
        <dbReference type="EMBL" id="EDO07493.1"/>
    </source>
</evidence>
<comment type="caution">
    <text evidence="11">The sequence shown here is derived from an EMBL/GenBank/DDBJ whole genome shotgun (WGS) entry which is preliminary data.</text>
</comment>
<gene>
    <name evidence="11" type="ORF">BBOV_IV011410</name>
</gene>
<dbReference type="SUPFAM" id="SSF52540">
    <property type="entry name" value="P-loop containing nucleoside triphosphate hydrolases"/>
    <property type="match status" value="2"/>
</dbReference>
<evidence type="ECO:0000259" key="10">
    <source>
        <dbReference type="PROSITE" id="PS51194"/>
    </source>
</evidence>
<dbReference type="SMART" id="SM00490">
    <property type="entry name" value="HELICc"/>
    <property type="match status" value="1"/>
</dbReference>
<dbReference type="GO" id="GO:0000965">
    <property type="term" value="P:mitochondrial RNA 3'-end processing"/>
    <property type="evidence" value="ECO:0007669"/>
    <property type="project" value="TreeGrafter"/>
</dbReference>
<keyword evidence="12" id="KW-1185">Reference proteome</keyword>
<protein>
    <recommendedName>
        <fullName evidence="2">RNA helicase</fullName>
        <ecNumber evidence="2">3.6.4.13</ecNumber>
    </recommendedName>
</protein>
<dbReference type="InterPro" id="IPR044774">
    <property type="entry name" value="Suv3_DEXQc"/>
</dbReference>
<dbReference type="Gene3D" id="3.40.50.300">
    <property type="entry name" value="P-loop containing nucleotide triphosphate hydrolases"/>
    <property type="match status" value="2"/>
</dbReference>
<evidence type="ECO:0000256" key="6">
    <source>
        <dbReference type="ARBA" id="ARBA00022840"/>
    </source>
</evidence>
<dbReference type="Pfam" id="PF12513">
    <property type="entry name" value="SUV3_C"/>
    <property type="match status" value="1"/>
</dbReference>
<sequence length="678" mass="76310">MQCVYLGNIKSFSHRLLTRHLSGVSINRLYKQSQATIPFTENERNTVNNALLRLCNEQKWISTLYTKGIPAFMVNSVELRERFIEYIDNNDELRVTIRTTLLEALNNLRVTNSSATDVLDSTCETLTPYLSQYMQNELPRATLAFHGAKHLADLTRPLEGYQPRSFRRKVIAHLGPPNSGKTYEAHLRLLGAKSGVYCAPLRLLAWEMQQRLQDEGIQCSLLTGQDVSITTKDTHMACTVEMTQLNRDYGCAVIDEMQMIGDSNRGFAWTRAFLGLRTPELHICGSTSCYLLAKSFCNMAGDLLEVKEHTRLGTVSILDEPVKISDLLPGDCIVCFARNTALRIATAIERQCFKNDGSKPASTVVIYGSLPPETRKQQINDFNSRKKQILVASDVIGMGVNVRIKRVIFHSLTKYDGSRYRMLTAAEVQQIAGRAGRYSLNCGNGYVGCTREDDIVHLKRLMRRKEDQLESAYIAPSTDTLSAFIDAVRGVTDPPGTLSECIKIYRSMAQSTQMFKLLDMKSILKVANALSQIELPTRTIVEYLFVPLGSQPALQLILRTFALSHSVVNNVKLRNVIHEDAMELLENCENFTVQNIKEHIRQLEMLYQILDAYVWLGYKFPDVYVDHVAAASVKGKIARTLHERLEQSLASGDNMDGIPETDDDALEAVIARQLIRSH</sequence>
<keyword evidence="5 11" id="KW-0347">Helicase</keyword>
<evidence type="ECO:0000256" key="8">
    <source>
        <dbReference type="ARBA" id="ARBA00023128"/>
    </source>
</evidence>
<reference evidence="11 12" key="1">
    <citation type="journal article" date="2007" name="PLoS Pathog.">
        <title>Genome sequence of Babesia bovis and comparative analysis of apicomplexan hemoprotozoa.</title>
        <authorList>
            <person name="Brayton K.A."/>
            <person name="Lau A.O.T."/>
            <person name="Herndon D.R."/>
            <person name="Hannick L."/>
            <person name="Kappmeyer L.S."/>
            <person name="Berens S.J."/>
            <person name="Bidwell S.L."/>
            <person name="Brown W.C."/>
            <person name="Crabtree J."/>
            <person name="Fadrosh D."/>
            <person name="Feldblum T."/>
            <person name="Forberger H.A."/>
            <person name="Haas B.J."/>
            <person name="Howell J.M."/>
            <person name="Khouri H."/>
            <person name="Koo H."/>
            <person name="Mann D.J."/>
            <person name="Norimine J."/>
            <person name="Paulsen I.T."/>
            <person name="Radune D."/>
            <person name="Ren Q."/>
            <person name="Smith R.K. Jr."/>
            <person name="Suarez C.E."/>
            <person name="White O."/>
            <person name="Wortman J.R."/>
            <person name="Knowles D.P. Jr."/>
            <person name="McElwain T.F."/>
            <person name="Nene V.M."/>
        </authorList>
    </citation>
    <scope>NUCLEOTIDE SEQUENCE [LARGE SCALE GENOMIC DNA]</scope>
    <source>
        <strain evidence="11">T2Bo</strain>
    </source>
</reference>
<keyword evidence="6" id="KW-0067">ATP-binding</keyword>
<dbReference type="AlphaFoldDB" id="A7ASH4"/>
<evidence type="ECO:0000313" key="12">
    <source>
        <dbReference type="Proteomes" id="UP000002173"/>
    </source>
</evidence>
<feature type="domain" description="Helicase C-terminal" evidence="10">
    <location>
        <begin position="316"/>
        <end position="482"/>
    </location>
</feature>
<evidence type="ECO:0000256" key="2">
    <source>
        <dbReference type="ARBA" id="ARBA00012552"/>
    </source>
</evidence>
<dbReference type="STRING" id="5865.A7ASH4"/>
<keyword evidence="8" id="KW-0496">Mitochondrion</keyword>
<dbReference type="EC" id="3.6.4.13" evidence="2"/>
<evidence type="ECO:0000256" key="7">
    <source>
        <dbReference type="ARBA" id="ARBA00022946"/>
    </source>
</evidence>
<dbReference type="InterPro" id="IPR022192">
    <property type="entry name" value="SUV3_C"/>
</dbReference>
<dbReference type="GO" id="GO:0005524">
    <property type="term" value="F:ATP binding"/>
    <property type="evidence" value="ECO:0007669"/>
    <property type="project" value="UniProtKB-KW"/>
</dbReference>
<keyword evidence="4" id="KW-0378">Hydrolase</keyword>
<organism evidence="11 12">
    <name type="scientific">Babesia bovis</name>
    <dbReference type="NCBI Taxonomy" id="5865"/>
    <lineage>
        <taxon>Eukaryota</taxon>
        <taxon>Sar</taxon>
        <taxon>Alveolata</taxon>
        <taxon>Apicomplexa</taxon>
        <taxon>Aconoidasida</taxon>
        <taxon>Piroplasmida</taxon>
        <taxon>Babesiidae</taxon>
        <taxon>Babesia</taxon>
    </lineage>
</organism>
<evidence type="ECO:0000256" key="3">
    <source>
        <dbReference type="ARBA" id="ARBA00022741"/>
    </source>
</evidence>
<keyword evidence="3" id="KW-0547">Nucleotide-binding</keyword>
<comment type="subcellular location">
    <subcellularLocation>
        <location evidence="1">Mitochondrion</location>
    </subcellularLocation>
</comment>
<reference evidence="12" key="2">
    <citation type="journal article" date="2020" name="Data Brief">
        <title>Transcriptome dataset of Babesia bovis life stages within vertebrate and invertebrate hosts.</title>
        <authorList>
            <person name="Ueti M.W."/>
            <person name="Johnson W.C."/>
            <person name="Kappmeyer L.S."/>
            <person name="Herndon D.R."/>
            <person name="Mousel M.R."/>
            <person name="Reif K.E."/>
            <person name="Taus N.S."/>
            <person name="Ifeonu O.O."/>
            <person name="Silva J.C."/>
            <person name="Suarez C.E."/>
            <person name="Brayton K.A."/>
        </authorList>
    </citation>
    <scope>NUCLEOTIDE SEQUENCE [LARGE SCALE GENOMIC DNA]</scope>
</reference>